<proteinExistence type="predicted"/>
<dbReference type="EMBL" id="JAHLDV010000049">
    <property type="protein sequence ID" value="MBU3161133.1"/>
    <property type="molecule type" value="Genomic_DNA"/>
</dbReference>
<dbReference type="InterPro" id="IPR029322">
    <property type="entry name" value="DUF4474"/>
</dbReference>
<dbReference type="Pfam" id="PF14751">
    <property type="entry name" value="DUF4474"/>
    <property type="match status" value="1"/>
</dbReference>
<accession>A0ABS6BW44</accession>
<gene>
    <name evidence="2" type="ORF">KPL37_15530</name>
</gene>
<feature type="domain" description="DUF4474" evidence="1">
    <location>
        <begin position="33"/>
        <end position="74"/>
    </location>
</feature>
<name>A0ABS6BW44_9CLOT</name>
<evidence type="ECO:0000259" key="1">
    <source>
        <dbReference type="Pfam" id="PF14751"/>
    </source>
</evidence>
<evidence type="ECO:0000313" key="2">
    <source>
        <dbReference type="EMBL" id="MBU3161133.1"/>
    </source>
</evidence>
<sequence>MYGESKMVQEELGKEGLRKVLIIVVGKKDIYIETDRIIQEKNKLLCDRYADITKAYDNLSDKIVAIQRQAPDIYKKIIKMGINKNLLIYYKKIKNYLK</sequence>
<organism evidence="2 3">
    <name type="scientific">Clostridium frigoris</name>
    <dbReference type="NCBI Taxonomy" id="205327"/>
    <lineage>
        <taxon>Bacteria</taxon>
        <taxon>Bacillati</taxon>
        <taxon>Bacillota</taxon>
        <taxon>Clostridia</taxon>
        <taxon>Eubacteriales</taxon>
        <taxon>Clostridiaceae</taxon>
        <taxon>Clostridium</taxon>
    </lineage>
</organism>
<keyword evidence="3" id="KW-1185">Reference proteome</keyword>
<evidence type="ECO:0000313" key="3">
    <source>
        <dbReference type="Proteomes" id="UP000776252"/>
    </source>
</evidence>
<dbReference type="Proteomes" id="UP000776252">
    <property type="component" value="Unassembled WGS sequence"/>
</dbReference>
<protein>
    <submittedName>
        <fullName evidence="2">DUF4474 domain-containing protein</fullName>
    </submittedName>
</protein>
<reference evidence="2 3" key="1">
    <citation type="submission" date="2021-06" db="EMBL/GenBank/DDBJ databases">
        <title>Clostridia strains as spoilage organisms.</title>
        <authorList>
            <person name="Wambui J."/>
            <person name="Stephan R."/>
            <person name="Stevens M.J.A."/>
        </authorList>
    </citation>
    <scope>NUCLEOTIDE SEQUENCE [LARGE SCALE GENOMIC DNA]</scope>
    <source>
        <strain evidence="2 3">DSM 14204</strain>
    </source>
</reference>
<comment type="caution">
    <text evidence="2">The sequence shown here is derived from an EMBL/GenBank/DDBJ whole genome shotgun (WGS) entry which is preliminary data.</text>
</comment>